<dbReference type="Gene3D" id="3.90.76.10">
    <property type="entry name" value="Dipeptide-binding Protein, Domain 1"/>
    <property type="match status" value="1"/>
</dbReference>
<sequence length="270" mass="30921">PEFKVVPRNRTVICVGTPGVSLTFADYESWNPYFLAIVSASGAQVVWEPLYYYSWMADEEIPWLAESYHYNADFTELTIKIRPGAEWSDGVAFTARDVAYTLNMLRDNAPALRYSTDIEKWVKEAQVVDELTVRVILNAPNPRFMFNYLMNYSDMGVWIVPEHIWKDKDPTTFTNYDLAKGWPVVTGAYRLVLSAPEQAVWDLREDWWAAKTGFHPLPKVERVIFMPTFEESKHAEMIITNAADLSLSLSPGTFLRVMESNPKVSTFSGH</sequence>
<reference evidence="2" key="1">
    <citation type="journal article" date="2014" name="Front. Microbiol.">
        <title>High frequency of phylogenetically diverse reductive dehalogenase-homologous genes in deep subseafloor sedimentary metagenomes.</title>
        <authorList>
            <person name="Kawai M."/>
            <person name="Futagami T."/>
            <person name="Toyoda A."/>
            <person name="Takaki Y."/>
            <person name="Nishi S."/>
            <person name="Hori S."/>
            <person name="Arai W."/>
            <person name="Tsubouchi T."/>
            <person name="Morono Y."/>
            <person name="Uchiyama I."/>
            <person name="Ito T."/>
            <person name="Fujiyama A."/>
            <person name="Inagaki F."/>
            <person name="Takami H."/>
        </authorList>
    </citation>
    <scope>NUCLEOTIDE SEQUENCE</scope>
    <source>
        <strain evidence="2">Expedition CK06-06</strain>
    </source>
</reference>
<feature type="non-terminal residue" evidence="2">
    <location>
        <position position="270"/>
    </location>
</feature>
<organism evidence="2">
    <name type="scientific">marine sediment metagenome</name>
    <dbReference type="NCBI Taxonomy" id="412755"/>
    <lineage>
        <taxon>unclassified sequences</taxon>
        <taxon>metagenomes</taxon>
        <taxon>ecological metagenomes</taxon>
    </lineage>
</organism>
<evidence type="ECO:0000313" key="2">
    <source>
        <dbReference type="EMBL" id="GAJ00761.1"/>
    </source>
</evidence>
<accession>X1ULJ3</accession>
<dbReference type="PANTHER" id="PTHR30290:SF16">
    <property type="entry name" value="OLIGOPEPTIDE ABC TRANSPORTER, PERIPLASMIC OLIGOPEPTIDE-BINDING PROTEIN"/>
    <property type="match status" value="1"/>
</dbReference>
<dbReference type="EMBL" id="BARW01021236">
    <property type="protein sequence ID" value="GAJ00761.1"/>
    <property type="molecule type" value="Genomic_DNA"/>
</dbReference>
<feature type="domain" description="Solute-binding protein family 5" evidence="1">
    <location>
        <begin position="61"/>
        <end position="257"/>
    </location>
</feature>
<dbReference type="InterPro" id="IPR039424">
    <property type="entry name" value="SBP_5"/>
</dbReference>
<dbReference type="InterPro" id="IPR000914">
    <property type="entry name" value="SBP_5_dom"/>
</dbReference>
<dbReference type="GO" id="GO:0015833">
    <property type="term" value="P:peptide transport"/>
    <property type="evidence" value="ECO:0007669"/>
    <property type="project" value="TreeGrafter"/>
</dbReference>
<gene>
    <name evidence="2" type="ORF">S12H4_35719</name>
</gene>
<dbReference type="Gene3D" id="3.40.190.10">
    <property type="entry name" value="Periplasmic binding protein-like II"/>
    <property type="match status" value="1"/>
</dbReference>
<proteinExistence type="predicted"/>
<comment type="caution">
    <text evidence="2">The sequence shown here is derived from an EMBL/GenBank/DDBJ whole genome shotgun (WGS) entry which is preliminary data.</text>
</comment>
<dbReference type="AlphaFoldDB" id="X1ULJ3"/>
<protein>
    <recommendedName>
        <fullName evidence="1">Solute-binding protein family 5 domain-containing protein</fullName>
    </recommendedName>
</protein>
<dbReference type="PANTHER" id="PTHR30290">
    <property type="entry name" value="PERIPLASMIC BINDING COMPONENT OF ABC TRANSPORTER"/>
    <property type="match status" value="1"/>
</dbReference>
<feature type="non-terminal residue" evidence="2">
    <location>
        <position position="1"/>
    </location>
</feature>
<dbReference type="GO" id="GO:1904680">
    <property type="term" value="F:peptide transmembrane transporter activity"/>
    <property type="evidence" value="ECO:0007669"/>
    <property type="project" value="TreeGrafter"/>
</dbReference>
<dbReference type="SUPFAM" id="SSF53850">
    <property type="entry name" value="Periplasmic binding protein-like II"/>
    <property type="match status" value="1"/>
</dbReference>
<evidence type="ECO:0000259" key="1">
    <source>
        <dbReference type="Pfam" id="PF00496"/>
    </source>
</evidence>
<dbReference type="Pfam" id="PF00496">
    <property type="entry name" value="SBP_bac_5"/>
    <property type="match status" value="1"/>
</dbReference>
<name>X1ULJ3_9ZZZZ</name>